<dbReference type="Gene3D" id="3.40.630.30">
    <property type="match status" value="1"/>
</dbReference>
<organism evidence="2 3">
    <name type="scientific">Pseudonocardia asaccharolytica DSM 44247 = NBRC 16224</name>
    <dbReference type="NCBI Taxonomy" id="1123024"/>
    <lineage>
        <taxon>Bacteria</taxon>
        <taxon>Bacillati</taxon>
        <taxon>Actinomycetota</taxon>
        <taxon>Actinomycetes</taxon>
        <taxon>Pseudonocardiales</taxon>
        <taxon>Pseudonocardiaceae</taxon>
        <taxon>Pseudonocardia</taxon>
    </lineage>
</organism>
<dbReference type="OrthoDB" id="4256927at2"/>
<dbReference type="Pfam" id="PF00583">
    <property type="entry name" value="Acetyltransf_1"/>
    <property type="match status" value="1"/>
</dbReference>
<evidence type="ECO:0000259" key="1">
    <source>
        <dbReference type="Pfam" id="PF00583"/>
    </source>
</evidence>
<dbReference type="InterPro" id="IPR016181">
    <property type="entry name" value="Acyl_CoA_acyltransferase"/>
</dbReference>
<feature type="domain" description="N-acetyltransferase" evidence="1">
    <location>
        <begin position="27"/>
        <end position="65"/>
    </location>
</feature>
<keyword evidence="3" id="KW-1185">Reference proteome</keyword>
<evidence type="ECO:0000313" key="2">
    <source>
        <dbReference type="EMBL" id="GEL16675.1"/>
    </source>
</evidence>
<name>A0A511CVS9_9PSEU</name>
<dbReference type="CDD" id="cd04301">
    <property type="entry name" value="NAT_SF"/>
    <property type="match status" value="1"/>
</dbReference>
<dbReference type="EMBL" id="BJVI01000003">
    <property type="protein sequence ID" value="GEL16675.1"/>
    <property type="molecule type" value="Genomic_DNA"/>
</dbReference>
<sequence>MRRASSMGYLRFLLPDAGARRCWRVSRPVGLLTAFWHEPRRAEITLLVADEWQRRGIGTQLVRHARGAWAS</sequence>
<dbReference type="InterPro" id="IPR000182">
    <property type="entry name" value="GNAT_dom"/>
</dbReference>
<accession>A0A511CVS9</accession>
<gene>
    <name evidence="2" type="ORF">PA7_05120</name>
</gene>
<dbReference type="AlphaFoldDB" id="A0A511CVS9"/>
<protein>
    <recommendedName>
        <fullName evidence="1">N-acetyltransferase domain-containing protein</fullName>
    </recommendedName>
</protein>
<evidence type="ECO:0000313" key="3">
    <source>
        <dbReference type="Proteomes" id="UP000321328"/>
    </source>
</evidence>
<proteinExistence type="predicted"/>
<reference evidence="2 3" key="1">
    <citation type="submission" date="2019-07" db="EMBL/GenBank/DDBJ databases">
        <title>Whole genome shotgun sequence of Pseudonocardia asaccharolytica NBRC 16224.</title>
        <authorList>
            <person name="Hosoyama A."/>
            <person name="Uohara A."/>
            <person name="Ohji S."/>
            <person name="Ichikawa N."/>
        </authorList>
    </citation>
    <scope>NUCLEOTIDE SEQUENCE [LARGE SCALE GENOMIC DNA]</scope>
    <source>
        <strain evidence="2 3">NBRC 16224</strain>
    </source>
</reference>
<dbReference type="Proteomes" id="UP000321328">
    <property type="component" value="Unassembled WGS sequence"/>
</dbReference>
<dbReference type="GO" id="GO:0016747">
    <property type="term" value="F:acyltransferase activity, transferring groups other than amino-acyl groups"/>
    <property type="evidence" value="ECO:0007669"/>
    <property type="project" value="InterPro"/>
</dbReference>
<comment type="caution">
    <text evidence="2">The sequence shown here is derived from an EMBL/GenBank/DDBJ whole genome shotgun (WGS) entry which is preliminary data.</text>
</comment>
<dbReference type="SUPFAM" id="SSF55729">
    <property type="entry name" value="Acyl-CoA N-acyltransferases (Nat)"/>
    <property type="match status" value="1"/>
</dbReference>
<dbReference type="RefSeq" id="WP_147200902.1">
    <property type="nucleotide sequence ID" value="NZ_AUII01000007.1"/>
</dbReference>